<feature type="transmembrane region" description="Helical" evidence="1">
    <location>
        <begin position="12"/>
        <end position="31"/>
    </location>
</feature>
<evidence type="ECO:0000256" key="1">
    <source>
        <dbReference type="SAM" id="Phobius"/>
    </source>
</evidence>
<sequence>MLPSVYDVVVQFWRVLVVCVLLAFTVNIATLQTNALALKPKEC</sequence>
<protein>
    <submittedName>
        <fullName evidence="2">Uncharacterized protein</fullName>
    </submittedName>
</protein>
<evidence type="ECO:0000313" key="3">
    <source>
        <dbReference type="Proteomes" id="UP000067206"/>
    </source>
</evidence>
<organism evidence="2 3">
    <name type="scientific">Bifidobacterium longum subsp. infantis</name>
    <dbReference type="NCBI Taxonomy" id="1682"/>
    <lineage>
        <taxon>Bacteria</taxon>
        <taxon>Bacillati</taxon>
        <taxon>Actinomycetota</taxon>
        <taxon>Actinomycetes</taxon>
        <taxon>Bifidobacteriales</taxon>
        <taxon>Bifidobacteriaceae</taxon>
        <taxon>Bifidobacterium</taxon>
    </lineage>
</organism>
<keyword evidence="1" id="KW-1133">Transmembrane helix</keyword>
<dbReference type="AlphaFoldDB" id="A0A0M4MI35"/>
<proteinExistence type="predicted"/>
<reference evidence="2 3" key="1">
    <citation type="submission" date="2014-12" db="EMBL/GenBank/DDBJ databases">
        <title>Complete genome sequence of Bifidobacterium longum subsp. infantis BT1.</title>
        <authorList>
            <person name="Kim J.F."/>
            <person name="Kwak M.-J."/>
        </authorList>
    </citation>
    <scope>NUCLEOTIDE SEQUENCE [LARGE SCALE GENOMIC DNA]</scope>
    <source>
        <strain evidence="2 3">BT1</strain>
    </source>
</reference>
<dbReference type="PATRIC" id="fig|1682.24.peg.1864"/>
<gene>
    <name evidence="2" type="ORF">RY67_1909</name>
</gene>
<name>A0A0M4MI35_BIFLI</name>
<accession>A0A0M4MI35</accession>
<evidence type="ECO:0000313" key="2">
    <source>
        <dbReference type="EMBL" id="ALE09917.1"/>
    </source>
</evidence>
<dbReference type="Proteomes" id="UP000067206">
    <property type="component" value="Chromosome"/>
</dbReference>
<dbReference type="EMBL" id="CP010411">
    <property type="protein sequence ID" value="ALE09917.1"/>
    <property type="molecule type" value="Genomic_DNA"/>
</dbReference>
<keyword evidence="1" id="KW-0472">Membrane</keyword>
<keyword evidence="1" id="KW-0812">Transmembrane</keyword>